<dbReference type="EMBL" id="JAOCEK010000029">
    <property type="protein sequence ID" value="MDH1337034.1"/>
    <property type="molecule type" value="Genomic_DNA"/>
</dbReference>
<dbReference type="Proteomes" id="UP001161065">
    <property type="component" value="Unassembled WGS sequence"/>
</dbReference>
<sequence length="128" mass="14383">MRITQKSLVITKIDLDLTDRKNPGKETQAHLTRDKSVANPISGTNDYLIRLISSYHFVFDENKNVINFLSVFKVNIDDGEVIDFDNERLDGSLDAIVTPQEISLIRGIFSNFGINIKDGLPLGSEFIV</sequence>
<comment type="caution">
    <text evidence="1">The sequence shown here is derived from an EMBL/GenBank/DDBJ whole genome shotgun (WGS) entry which is preliminary data.</text>
</comment>
<organism evidence="1 2">
    <name type="scientific">Comamonas thiooxydans</name>
    <dbReference type="NCBI Taxonomy" id="363952"/>
    <lineage>
        <taxon>Bacteria</taxon>
        <taxon>Pseudomonadati</taxon>
        <taxon>Pseudomonadota</taxon>
        <taxon>Betaproteobacteria</taxon>
        <taxon>Burkholderiales</taxon>
        <taxon>Comamonadaceae</taxon>
        <taxon>Comamonas</taxon>
    </lineage>
</organism>
<reference evidence="1" key="1">
    <citation type="submission" date="2022-09" db="EMBL/GenBank/DDBJ databases">
        <title>Intensive care unit water sources are persistently colonized with multi-drug resistant bacteria and are the site of extensive horizontal gene transfer of antibiotic resistance genes.</title>
        <authorList>
            <person name="Diorio-Toth L."/>
        </authorList>
    </citation>
    <scope>NUCLEOTIDE SEQUENCE</scope>
    <source>
        <strain evidence="1">GD03832</strain>
    </source>
</reference>
<protein>
    <submittedName>
        <fullName evidence="1">Uncharacterized protein</fullName>
    </submittedName>
</protein>
<accession>A0AA42Q6J8</accession>
<dbReference type="AlphaFoldDB" id="A0AA42Q6J8"/>
<dbReference type="RefSeq" id="WP_280009422.1">
    <property type="nucleotide sequence ID" value="NZ_JAOCEK010000029.1"/>
</dbReference>
<name>A0AA42Q6J8_9BURK</name>
<proteinExistence type="predicted"/>
<gene>
    <name evidence="1" type="ORF">N5D63_23065</name>
</gene>
<evidence type="ECO:0000313" key="2">
    <source>
        <dbReference type="Proteomes" id="UP001161065"/>
    </source>
</evidence>
<evidence type="ECO:0000313" key="1">
    <source>
        <dbReference type="EMBL" id="MDH1337034.1"/>
    </source>
</evidence>